<dbReference type="InterPro" id="IPR047641">
    <property type="entry name" value="ABC_transpr_MalK/UgpC-like"/>
</dbReference>
<dbReference type="FunFam" id="3.40.50.300:FF:000042">
    <property type="entry name" value="Maltose/maltodextrin ABC transporter, ATP-binding protein"/>
    <property type="match status" value="1"/>
</dbReference>
<evidence type="ECO:0000256" key="3">
    <source>
        <dbReference type="ARBA" id="ARBA00022840"/>
    </source>
</evidence>
<dbReference type="AlphaFoldDB" id="A0A0F9F4G0"/>
<dbReference type="GO" id="GO:0140359">
    <property type="term" value="F:ABC-type transporter activity"/>
    <property type="evidence" value="ECO:0007669"/>
    <property type="project" value="InterPro"/>
</dbReference>
<dbReference type="InterPro" id="IPR015855">
    <property type="entry name" value="ABC_transpr_MalK-like"/>
</dbReference>
<dbReference type="InterPro" id="IPR003439">
    <property type="entry name" value="ABC_transporter-like_ATP-bd"/>
</dbReference>
<comment type="caution">
    <text evidence="5">The sequence shown here is derived from an EMBL/GenBank/DDBJ whole genome shotgun (WGS) entry which is preliminary data.</text>
</comment>
<dbReference type="PANTHER" id="PTHR43875">
    <property type="entry name" value="MALTODEXTRIN IMPORT ATP-BINDING PROTEIN MSMX"/>
    <property type="match status" value="1"/>
</dbReference>
<dbReference type="CDD" id="cd03301">
    <property type="entry name" value="ABC_MalK_N"/>
    <property type="match status" value="1"/>
</dbReference>
<proteinExistence type="predicted"/>
<dbReference type="EMBL" id="LAZR01022605">
    <property type="protein sequence ID" value="KKL81284.1"/>
    <property type="molecule type" value="Genomic_DNA"/>
</dbReference>
<evidence type="ECO:0000256" key="1">
    <source>
        <dbReference type="ARBA" id="ARBA00022448"/>
    </source>
</evidence>
<dbReference type="PANTHER" id="PTHR43875:SF1">
    <property type="entry name" value="OSMOPROTECTIVE COMPOUNDS UPTAKE ATP-BINDING PROTEIN GGTA"/>
    <property type="match status" value="1"/>
</dbReference>
<accession>A0A0F9F4G0</accession>
<dbReference type="GO" id="GO:0016887">
    <property type="term" value="F:ATP hydrolysis activity"/>
    <property type="evidence" value="ECO:0007669"/>
    <property type="project" value="InterPro"/>
</dbReference>
<feature type="non-terminal residue" evidence="5">
    <location>
        <position position="270"/>
    </location>
</feature>
<dbReference type="InterPro" id="IPR017871">
    <property type="entry name" value="ABC_transporter-like_CS"/>
</dbReference>
<evidence type="ECO:0000313" key="5">
    <source>
        <dbReference type="EMBL" id="KKL81284.1"/>
    </source>
</evidence>
<name>A0A0F9F4G0_9ZZZZ</name>
<dbReference type="InterPro" id="IPR027417">
    <property type="entry name" value="P-loop_NTPase"/>
</dbReference>
<reference evidence="5" key="1">
    <citation type="journal article" date="2015" name="Nature">
        <title>Complex archaea that bridge the gap between prokaryotes and eukaryotes.</title>
        <authorList>
            <person name="Spang A."/>
            <person name="Saw J.H."/>
            <person name="Jorgensen S.L."/>
            <person name="Zaremba-Niedzwiedzka K."/>
            <person name="Martijn J."/>
            <person name="Lind A.E."/>
            <person name="van Eijk R."/>
            <person name="Schleper C."/>
            <person name="Guy L."/>
            <person name="Ettema T.J."/>
        </authorList>
    </citation>
    <scope>NUCLEOTIDE SEQUENCE</scope>
</reference>
<dbReference type="Gene3D" id="2.40.50.100">
    <property type="match status" value="1"/>
</dbReference>
<gene>
    <name evidence="5" type="ORF">LCGC14_1996310</name>
</gene>
<sequence length="270" mass="30163">MAKVLLKGVSKEFGKVVAVKDFTLDIKDGEFIILVGPSGCGKTTTLRTIAGLEEATSGEIYIGDKLVNDVPPKNRDIAMVFQNYALYPHMNVYKNMSFGLRLRKVPKPEINTTVRRTADLLGIGELLDRKPKELSGGQRQRVALGRAIVRDPRVFLFDEPLSNLDAKLRIAMRAELLDLHQRLKTTTIYVTHDQLEAMTMGDRIVIMNEGVIQQVDTPQVVYDHPINRYVAGFIGSPSMNFLSPTIVKKNGNFYASAKDYKLKIPADKAK</sequence>
<dbReference type="GO" id="GO:0008643">
    <property type="term" value="P:carbohydrate transport"/>
    <property type="evidence" value="ECO:0007669"/>
    <property type="project" value="InterPro"/>
</dbReference>
<evidence type="ECO:0000256" key="2">
    <source>
        <dbReference type="ARBA" id="ARBA00022741"/>
    </source>
</evidence>
<feature type="domain" description="ABC transporter" evidence="4">
    <location>
        <begin position="4"/>
        <end position="234"/>
    </location>
</feature>
<keyword evidence="3" id="KW-0067">ATP-binding</keyword>
<dbReference type="GO" id="GO:0005524">
    <property type="term" value="F:ATP binding"/>
    <property type="evidence" value="ECO:0007669"/>
    <property type="project" value="UniProtKB-KW"/>
</dbReference>
<dbReference type="SMART" id="SM00382">
    <property type="entry name" value="AAA"/>
    <property type="match status" value="1"/>
</dbReference>
<keyword evidence="1" id="KW-0813">Transport</keyword>
<dbReference type="GO" id="GO:0055052">
    <property type="term" value="C:ATP-binding cassette (ABC) transporter complex, substrate-binding subunit-containing"/>
    <property type="evidence" value="ECO:0007669"/>
    <property type="project" value="TreeGrafter"/>
</dbReference>
<dbReference type="Gene3D" id="3.40.50.300">
    <property type="entry name" value="P-loop containing nucleotide triphosphate hydrolases"/>
    <property type="match status" value="1"/>
</dbReference>
<dbReference type="Pfam" id="PF00005">
    <property type="entry name" value="ABC_tran"/>
    <property type="match status" value="1"/>
</dbReference>
<protein>
    <recommendedName>
        <fullName evidence="4">ABC transporter domain-containing protein</fullName>
    </recommendedName>
</protein>
<evidence type="ECO:0000259" key="4">
    <source>
        <dbReference type="PROSITE" id="PS50893"/>
    </source>
</evidence>
<dbReference type="PROSITE" id="PS50893">
    <property type="entry name" value="ABC_TRANSPORTER_2"/>
    <property type="match status" value="1"/>
</dbReference>
<dbReference type="InterPro" id="IPR003593">
    <property type="entry name" value="AAA+_ATPase"/>
</dbReference>
<organism evidence="5">
    <name type="scientific">marine sediment metagenome</name>
    <dbReference type="NCBI Taxonomy" id="412755"/>
    <lineage>
        <taxon>unclassified sequences</taxon>
        <taxon>metagenomes</taxon>
        <taxon>ecological metagenomes</taxon>
    </lineage>
</organism>
<dbReference type="SUPFAM" id="SSF52540">
    <property type="entry name" value="P-loop containing nucleoside triphosphate hydrolases"/>
    <property type="match status" value="1"/>
</dbReference>
<dbReference type="PROSITE" id="PS00211">
    <property type="entry name" value="ABC_TRANSPORTER_1"/>
    <property type="match status" value="1"/>
</dbReference>
<keyword evidence="2" id="KW-0547">Nucleotide-binding</keyword>